<name>A0AA39PT73_9AGAR</name>
<dbReference type="AlphaFoldDB" id="A0AA39PT73"/>
<keyword evidence="2" id="KW-1185">Reference proteome</keyword>
<reference evidence="1" key="1">
    <citation type="submission" date="2023-06" db="EMBL/GenBank/DDBJ databases">
        <authorList>
            <consortium name="Lawrence Berkeley National Laboratory"/>
            <person name="Ahrendt S."/>
            <person name="Sahu N."/>
            <person name="Indic B."/>
            <person name="Wong-Bajracharya J."/>
            <person name="Merenyi Z."/>
            <person name="Ke H.-M."/>
            <person name="Monk M."/>
            <person name="Kocsube S."/>
            <person name="Drula E."/>
            <person name="Lipzen A."/>
            <person name="Balint B."/>
            <person name="Henrissat B."/>
            <person name="Andreopoulos B."/>
            <person name="Martin F.M."/>
            <person name="Harder C.B."/>
            <person name="Rigling D."/>
            <person name="Ford K.L."/>
            <person name="Foster G.D."/>
            <person name="Pangilinan J."/>
            <person name="Papanicolaou A."/>
            <person name="Barry K."/>
            <person name="LaButti K."/>
            <person name="Viragh M."/>
            <person name="Koriabine M."/>
            <person name="Yan M."/>
            <person name="Riley R."/>
            <person name="Champramary S."/>
            <person name="Plett K.L."/>
            <person name="Tsai I.J."/>
            <person name="Slot J."/>
            <person name="Sipos G."/>
            <person name="Plett J."/>
            <person name="Nagy L.G."/>
            <person name="Grigoriev I.V."/>
        </authorList>
    </citation>
    <scope>NUCLEOTIDE SEQUENCE</scope>
    <source>
        <strain evidence="1">HWK02</strain>
    </source>
</reference>
<organism evidence="1 2">
    <name type="scientific">Armillaria luteobubalina</name>
    <dbReference type="NCBI Taxonomy" id="153913"/>
    <lineage>
        <taxon>Eukaryota</taxon>
        <taxon>Fungi</taxon>
        <taxon>Dikarya</taxon>
        <taxon>Basidiomycota</taxon>
        <taxon>Agaricomycotina</taxon>
        <taxon>Agaricomycetes</taxon>
        <taxon>Agaricomycetidae</taxon>
        <taxon>Agaricales</taxon>
        <taxon>Marasmiineae</taxon>
        <taxon>Physalacriaceae</taxon>
        <taxon>Armillaria</taxon>
    </lineage>
</organism>
<gene>
    <name evidence="1" type="ORF">EDD18DRAFT_1358926</name>
</gene>
<sequence>MSSFEKALPVLLGILQSSQRSSLTLHSMVWKALVNAAMPFPLHHDNAVLELELELMKTIARSLPTSKSGDATTIDKPTDEMRGYILHKCLACWDFPFQMTTSTVSFAPDRPLILASITRMQQRLCETHASDRKLVIKTSLIIIECTILTSTLDWENREIIPILDMLYYLLSSKAFVVVGPDLRTLAHKIFMILDRYQYWMNDILPNLWFYSVAYQCYLHLPAVGGKSVENDMMPSILGYLISSSLNLPPAPLLYHATSKVHKLFLNLRQYALFSIDGLFQVMLLLIVEHNESVLYEWV</sequence>
<protein>
    <submittedName>
        <fullName evidence="1">Uncharacterized protein</fullName>
    </submittedName>
</protein>
<dbReference type="EMBL" id="JAUEPU010000035">
    <property type="protein sequence ID" value="KAK0489961.1"/>
    <property type="molecule type" value="Genomic_DNA"/>
</dbReference>
<proteinExistence type="predicted"/>
<accession>A0AA39PT73</accession>
<evidence type="ECO:0000313" key="2">
    <source>
        <dbReference type="Proteomes" id="UP001175228"/>
    </source>
</evidence>
<comment type="caution">
    <text evidence="1">The sequence shown here is derived from an EMBL/GenBank/DDBJ whole genome shotgun (WGS) entry which is preliminary data.</text>
</comment>
<evidence type="ECO:0000313" key="1">
    <source>
        <dbReference type="EMBL" id="KAK0489961.1"/>
    </source>
</evidence>
<dbReference type="Proteomes" id="UP001175228">
    <property type="component" value="Unassembled WGS sequence"/>
</dbReference>